<dbReference type="InterPro" id="IPR038501">
    <property type="entry name" value="Spore_GerAC_C_sf"/>
</dbReference>
<reference evidence="2 3" key="1">
    <citation type="submission" date="2020-08" db="EMBL/GenBank/DDBJ databases">
        <title>A Genomic Blueprint of the Chicken Gut Microbiome.</title>
        <authorList>
            <person name="Gilroy R."/>
            <person name="Ravi A."/>
            <person name="Getino M."/>
            <person name="Pursley I."/>
            <person name="Horton D.L."/>
            <person name="Alikhan N.-F."/>
            <person name="Baker D."/>
            <person name="Gharbi K."/>
            <person name="Hall N."/>
            <person name="Watson M."/>
            <person name="Adriaenssens E.M."/>
            <person name="Foster-Nyarko E."/>
            <person name="Jarju S."/>
            <person name="Secka A."/>
            <person name="Antonio M."/>
            <person name="Oren A."/>
            <person name="Chaudhuri R."/>
            <person name="La Ragione R.M."/>
            <person name="Hildebrand F."/>
            <person name="Pallen M.J."/>
        </authorList>
    </citation>
    <scope>NUCLEOTIDE SEQUENCE [LARGE SCALE GENOMIC DNA]</scope>
    <source>
        <strain evidence="2 3">Re31</strain>
    </source>
</reference>
<evidence type="ECO:0000313" key="2">
    <source>
        <dbReference type="EMBL" id="MBD8025124.1"/>
    </source>
</evidence>
<dbReference type="InterPro" id="IPR046953">
    <property type="entry name" value="Spore_GerAC-like_C"/>
</dbReference>
<gene>
    <name evidence="2" type="ORF">H9636_00505</name>
</gene>
<dbReference type="Pfam" id="PF05504">
    <property type="entry name" value="Spore_GerAC"/>
    <property type="match status" value="1"/>
</dbReference>
<sequence length="63" mass="7601">MKSTLDKIQNEYQVDVLEFGNRMRIEHPRLWKKIKKDWDQTFSQVSINCKVKFTIKDYGTTGY</sequence>
<proteinExistence type="predicted"/>
<dbReference type="EMBL" id="JACSQA010000001">
    <property type="protein sequence ID" value="MBD8025124.1"/>
    <property type="molecule type" value="Genomic_DNA"/>
</dbReference>
<organism evidence="2 3">
    <name type="scientific">Ureibacillus galli</name>
    <dbReference type="NCBI Taxonomy" id="2762222"/>
    <lineage>
        <taxon>Bacteria</taxon>
        <taxon>Bacillati</taxon>
        <taxon>Bacillota</taxon>
        <taxon>Bacilli</taxon>
        <taxon>Bacillales</taxon>
        <taxon>Caryophanaceae</taxon>
        <taxon>Ureibacillus</taxon>
    </lineage>
</organism>
<keyword evidence="3" id="KW-1185">Reference proteome</keyword>
<dbReference type="Gene3D" id="3.30.300.210">
    <property type="entry name" value="Nutrient germinant receptor protein C, domain 3"/>
    <property type="match status" value="1"/>
</dbReference>
<evidence type="ECO:0000259" key="1">
    <source>
        <dbReference type="Pfam" id="PF05504"/>
    </source>
</evidence>
<name>A0ABR8X731_9BACL</name>
<accession>A0ABR8X731</accession>
<dbReference type="Proteomes" id="UP000640930">
    <property type="component" value="Unassembled WGS sequence"/>
</dbReference>
<feature type="domain" description="Spore germination GerAC-like C-terminal" evidence="1">
    <location>
        <begin position="2"/>
        <end position="59"/>
    </location>
</feature>
<dbReference type="InterPro" id="IPR008844">
    <property type="entry name" value="Spore_GerAC-like"/>
</dbReference>
<comment type="caution">
    <text evidence="2">The sequence shown here is derived from an EMBL/GenBank/DDBJ whole genome shotgun (WGS) entry which is preliminary data.</text>
</comment>
<dbReference type="PANTHER" id="PTHR35789">
    <property type="entry name" value="SPORE GERMINATION PROTEIN B3"/>
    <property type="match status" value="1"/>
</dbReference>
<dbReference type="PANTHER" id="PTHR35789:SF1">
    <property type="entry name" value="SPORE GERMINATION PROTEIN B3"/>
    <property type="match status" value="1"/>
</dbReference>
<protein>
    <recommendedName>
        <fullName evidence="1">Spore germination GerAC-like C-terminal domain-containing protein</fullName>
    </recommendedName>
</protein>
<evidence type="ECO:0000313" key="3">
    <source>
        <dbReference type="Proteomes" id="UP000640930"/>
    </source>
</evidence>